<dbReference type="CDD" id="cd18791">
    <property type="entry name" value="SF2_C_RHA"/>
    <property type="match status" value="1"/>
</dbReference>
<keyword evidence="4" id="KW-0547">Nucleotide-binding</keyword>
<dbReference type="GO" id="GO:0003724">
    <property type="term" value="F:RNA helicase activity"/>
    <property type="evidence" value="ECO:0007669"/>
    <property type="project" value="UniProtKB-EC"/>
</dbReference>
<dbReference type="PROSITE" id="PS51194">
    <property type="entry name" value="HELICASE_CTER"/>
    <property type="match status" value="1"/>
</dbReference>
<dbReference type="InterPro" id="IPR011709">
    <property type="entry name" value="DEAD-box_helicase_OB_fold"/>
</dbReference>
<dbReference type="GO" id="GO:0005681">
    <property type="term" value="C:spliceosomal complex"/>
    <property type="evidence" value="ECO:0007669"/>
    <property type="project" value="UniProtKB-KW"/>
</dbReference>
<dbReference type="Pfam" id="PF00271">
    <property type="entry name" value="Helicase_C"/>
    <property type="match status" value="1"/>
</dbReference>
<dbReference type="Pfam" id="PF21010">
    <property type="entry name" value="HA2_C"/>
    <property type="match status" value="1"/>
</dbReference>
<dbReference type="Pfam" id="PF23362">
    <property type="entry name" value="DHX37_C"/>
    <property type="match status" value="1"/>
</dbReference>
<reference evidence="12" key="1">
    <citation type="submission" date="2023-03" db="UniProtKB">
        <authorList>
            <consortium name="EnsemblPlants"/>
        </authorList>
    </citation>
    <scope>IDENTIFICATION</scope>
</reference>
<dbReference type="EnsemblPlants" id="MELO3C015960.2.1">
    <property type="protein sequence ID" value="MELO3C015960.2.1"/>
    <property type="gene ID" value="MELO3C015960.2"/>
</dbReference>
<dbReference type="InterPro" id="IPR049945">
    <property type="entry name" value="AAA_22"/>
</dbReference>
<evidence type="ECO:0000256" key="8">
    <source>
        <dbReference type="ARBA" id="ARBA00047984"/>
    </source>
</evidence>
<dbReference type="SMART" id="SM00382">
    <property type="entry name" value="AAA"/>
    <property type="match status" value="1"/>
</dbReference>
<evidence type="ECO:0000256" key="3">
    <source>
        <dbReference type="ARBA" id="ARBA00022728"/>
    </source>
</evidence>
<feature type="region of interest" description="Disordered" evidence="9">
    <location>
        <begin position="712"/>
        <end position="736"/>
    </location>
</feature>
<dbReference type="SMART" id="SM00847">
    <property type="entry name" value="HA2"/>
    <property type="match status" value="1"/>
</dbReference>
<dbReference type="Gramene" id="MELO3C015960.2.1">
    <property type="protein sequence ID" value="MELO3C015960.2.1"/>
    <property type="gene ID" value="MELO3C015960.2"/>
</dbReference>
<keyword evidence="3" id="KW-0507">mRNA processing</keyword>
<name>A0A9I9DBK0_CUCME</name>
<keyword evidence="3" id="KW-0508">mRNA splicing</keyword>
<feature type="domain" description="Helicase ATP-binding" evidence="10">
    <location>
        <begin position="402"/>
        <end position="588"/>
    </location>
</feature>
<dbReference type="InterPro" id="IPR003593">
    <property type="entry name" value="AAA+_ATPase"/>
</dbReference>
<evidence type="ECO:0000256" key="2">
    <source>
        <dbReference type="ARBA" id="ARBA00012552"/>
    </source>
</evidence>
<dbReference type="SMART" id="SM00490">
    <property type="entry name" value="HELICc"/>
    <property type="match status" value="1"/>
</dbReference>
<feature type="domain" description="Helicase C-terminal" evidence="11">
    <location>
        <begin position="755"/>
        <end position="936"/>
    </location>
</feature>
<dbReference type="SUPFAM" id="SSF52540">
    <property type="entry name" value="P-loop containing nucleoside triphosphate hydrolases"/>
    <property type="match status" value="1"/>
</dbReference>
<dbReference type="InterPro" id="IPR002464">
    <property type="entry name" value="DNA/RNA_helicase_DEAH_CS"/>
</dbReference>
<dbReference type="FunFam" id="3.40.50.300:FF:000637">
    <property type="entry name" value="ATP-dependent RNA helicase DHX37/DHR1"/>
    <property type="match status" value="1"/>
</dbReference>
<evidence type="ECO:0000256" key="4">
    <source>
        <dbReference type="ARBA" id="ARBA00022741"/>
    </source>
</evidence>
<evidence type="ECO:0000256" key="5">
    <source>
        <dbReference type="ARBA" id="ARBA00022801"/>
    </source>
</evidence>
<dbReference type="PANTHER" id="PTHR18934">
    <property type="entry name" value="ATP-DEPENDENT RNA HELICASE"/>
    <property type="match status" value="1"/>
</dbReference>
<evidence type="ECO:0000256" key="7">
    <source>
        <dbReference type="ARBA" id="ARBA00022840"/>
    </source>
</evidence>
<dbReference type="PROSITE" id="PS51192">
    <property type="entry name" value="HELICASE_ATP_BIND_1"/>
    <property type="match status" value="1"/>
</dbReference>
<evidence type="ECO:0000259" key="10">
    <source>
        <dbReference type="PROSITE" id="PS51192"/>
    </source>
</evidence>
<dbReference type="Pfam" id="PF04408">
    <property type="entry name" value="WHD_HA2"/>
    <property type="match status" value="1"/>
</dbReference>
<keyword evidence="3" id="KW-0747">Spliceosome</keyword>
<dbReference type="InterPro" id="IPR048333">
    <property type="entry name" value="HA2_WH"/>
</dbReference>
<accession>A0A9I9DBK0</accession>
<dbReference type="GO" id="GO:0003723">
    <property type="term" value="F:RNA binding"/>
    <property type="evidence" value="ECO:0007669"/>
    <property type="project" value="TreeGrafter"/>
</dbReference>
<dbReference type="PANTHER" id="PTHR18934:SF99">
    <property type="entry name" value="ATP-DEPENDENT RNA HELICASE DHX37-RELATED"/>
    <property type="match status" value="1"/>
</dbReference>
<dbReference type="GO" id="GO:0005730">
    <property type="term" value="C:nucleolus"/>
    <property type="evidence" value="ECO:0007669"/>
    <property type="project" value="TreeGrafter"/>
</dbReference>
<dbReference type="FunFam" id="1.20.120.1080:FF:000021">
    <property type="entry name" value="ATP-dependent RNA helicase DEAH13"/>
    <property type="match status" value="1"/>
</dbReference>
<evidence type="ECO:0000256" key="6">
    <source>
        <dbReference type="ARBA" id="ARBA00022806"/>
    </source>
</evidence>
<dbReference type="Gene3D" id="1.20.120.1080">
    <property type="match status" value="1"/>
</dbReference>
<dbReference type="Gene3D" id="3.40.50.300">
    <property type="entry name" value="P-loop containing nucleotide triphosphate hydrolases"/>
    <property type="match status" value="3"/>
</dbReference>
<keyword evidence="5" id="KW-0378">Hydrolase</keyword>
<dbReference type="InterPro" id="IPR027417">
    <property type="entry name" value="P-loop_NTPase"/>
</dbReference>
<dbReference type="EC" id="3.6.4.13" evidence="2"/>
<dbReference type="GO" id="GO:0005524">
    <property type="term" value="F:ATP binding"/>
    <property type="evidence" value="ECO:0007669"/>
    <property type="project" value="UniProtKB-KW"/>
</dbReference>
<comment type="catalytic activity">
    <reaction evidence="8">
        <text>ATP + H2O = ADP + phosphate + H(+)</text>
        <dbReference type="Rhea" id="RHEA:13065"/>
        <dbReference type="ChEBI" id="CHEBI:15377"/>
        <dbReference type="ChEBI" id="CHEBI:15378"/>
        <dbReference type="ChEBI" id="CHEBI:30616"/>
        <dbReference type="ChEBI" id="CHEBI:43474"/>
        <dbReference type="ChEBI" id="CHEBI:456216"/>
        <dbReference type="EC" id="3.6.4.13"/>
    </reaction>
</comment>
<evidence type="ECO:0000313" key="12">
    <source>
        <dbReference type="EnsemblPlants" id="MELO3C015960.2.1"/>
    </source>
</evidence>
<keyword evidence="7" id="KW-0067">ATP-binding</keyword>
<dbReference type="GO" id="GO:0016887">
    <property type="term" value="F:ATP hydrolysis activity"/>
    <property type="evidence" value="ECO:0007669"/>
    <property type="project" value="InterPro"/>
</dbReference>
<comment type="similarity">
    <text evidence="1">Belongs to the DEAD box helicase family. DEAH subfamily.</text>
</comment>
<sequence length="1432" mass="160023">KDRENKGKILKRKITSAFIVFPSLTLYYSPVRRASVSSAQPLPRARSSLRRYLLHGAQLNHALQASSSSCELRHRPTLQLASNWFNLPPQLLSGFAALCFSHHETSMLSEKSLNGFLEIGTEIELDEQSCNCGKSPVWRRKGLYLLSRGKKRLLLSLDGGGSNQVMLYGSKKSDKKRKNTNKEEKEKSLLLSKSLETLEYSITDFFDNDETRLEKRSRDIQFSKVGIEVPGNDQQLDRTSSDISQYESHCGSLDISPCHQLSANADEDDPFVAEKEVTCGLDSFKDLGDDTIVPNDGKALSSLPDEVEKTGAALLEDERDLSGTMCAVGGFKGPEITELIVGLNGLKDKEDGIPKVEICTTSNPLPEMRLLSKPIVVPVSRPCEVEDKRKDLPIVMMEQEIMEAINENPIVIICGETGCGKTTQVPQFLYEAGFGSSQSSHQRGAIGVTQPRRVAVLATAKRVAYELGVRLGKEVGFQVRYDKKIGDSSSIKFMTDGILLREVQRYSVLILDEAHERSMNTDILIGMLSRVVKLRQDLHMKQRQIILSGGKISLEDMIFPLKLVLMSATLRVEDFISGGRLFHVSPPIIEVPTRQFPVTVHFSKRTDIVDYIGQAYKKVLAIHKKLPPGGILVFVTGQREVENLCKKLREASKKLMKKTSERNGENNNGIVETNSIQNLDMNEINEAFEDREFSIEQTDRFSSFDKDEFDINDDVSDASYNSGSDSELEFNEDAMSDETDGHLTDVIMDDASMSSLKAAFDALDRKNALDLDKRQVDHTTDEDLSSKQCVSARLKENVEFGFPVGALHVLPLYAMLPAAAQLRVFEEVKEGERLVVVATNVAETSLTIPGIKYVVDTGREKVKTYNSSNGIENYEVQWISKASAAQRAGRAGRTGPGHCYRLYSSAVFSNTLPDFSLAEIAKIPVDGVVLLMKSMGISKVVNFPFPTPPETSAVLEAESCLKALEALDSGGRLTALGKAMAQYPLSPRHSRMLLTVIQIMKNLKNYDRANLVLAYSVASAAALSTSNPFVMMFEGSQMKDELEQNDRSFELGDTKTEEKVEKSLKKKLKEAGKLSREKFSDHSSDALTVAYALQCFELSETPVAFCNNYTLHLKTMQEMSKLRKQLLKLVFNHSRSSIAESDFSWTNGALEDVEAMWRVPSNKHPLSLKEKEIIGQAICAGWPDRVAKRIREISKSVEADRKERAGKYQACMVKENVFVNRGSSVSRSAPKFLVYNELLRTKRPYMHGLTSVQPDWLVKYASSLCAFSAPLTDPKPYYDSQNDTVYSWVAPTFGPHLWELPLHNVPIKDNAQGVAVFACALLKGKVLPCLTSVREFMAARPGSILRPEALGQKRVGNLLSRLKSKKINSRATLRAVWKDNPYELHSEILDWFQKSYHSHFEDLWSQMLCEVQLPQKRLIKKLGRAKEKKIKN</sequence>
<keyword evidence="6" id="KW-0347">Helicase</keyword>
<protein>
    <recommendedName>
        <fullName evidence="2">RNA helicase</fullName>
        <ecNumber evidence="2">3.6.4.13</ecNumber>
    </recommendedName>
</protein>
<dbReference type="InterPro" id="IPR001650">
    <property type="entry name" value="Helicase_C-like"/>
</dbReference>
<organism evidence="12">
    <name type="scientific">Cucumis melo</name>
    <name type="common">Muskmelon</name>
    <dbReference type="NCBI Taxonomy" id="3656"/>
    <lineage>
        <taxon>Eukaryota</taxon>
        <taxon>Viridiplantae</taxon>
        <taxon>Streptophyta</taxon>
        <taxon>Embryophyta</taxon>
        <taxon>Tracheophyta</taxon>
        <taxon>Spermatophyta</taxon>
        <taxon>Magnoliopsida</taxon>
        <taxon>eudicotyledons</taxon>
        <taxon>Gunneridae</taxon>
        <taxon>Pentapetalae</taxon>
        <taxon>rosids</taxon>
        <taxon>fabids</taxon>
        <taxon>Cucurbitales</taxon>
        <taxon>Cucurbitaceae</taxon>
        <taxon>Benincaseae</taxon>
        <taxon>Cucumis</taxon>
    </lineage>
</organism>
<evidence type="ECO:0000256" key="1">
    <source>
        <dbReference type="ARBA" id="ARBA00008792"/>
    </source>
</evidence>
<dbReference type="Pfam" id="PF13401">
    <property type="entry name" value="AAA_22"/>
    <property type="match status" value="1"/>
</dbReference>
<evidence type="ECO:0000256" key="9">
    <source>
        <dbReference type="SAM" id="MobiDB-lite"/>
    </source>
</evidence>
<dbReference type="InterPro" id="IPR007502">
    <property type="entry name" value="Helicase-assoc_dom"/>
</dbReference>
<dbReference type="SMART" id="SM00487">
    <property type="entry name" value="DEXDc"/>
    <property type="match status" value="1"/>
</dbReference>
<dbReference type="FunFam" id="3.40.50.300:FF:001764">
    <property type="entry name" value="ATP-dependent RNA helicase DEAH13"/>
    <property type="match status" value="1"/>
</dbReference>
<proteinExistence type="inferred from homology"/>
<dbReference type="PROSITE" id="PS00690">
    <property type="entry name" value="DEAH_ATP_HELICASE"/>
    <property type="match status" value="1"/>
</dbReference>
<dbReference type="CDD" id="cd17982">
    <property type="entry name" value="DEXHc_DHX37"/>
    <property type="match status" value="1"/>
</dbReference>
<dbReference type="Pfam" id="PF07717">
    <property type="entry name" value="OB_NTP_bind"/>
    <property type="match status" value="1"/>
</dbReference>
<evidence type="ECO:0000259" key="11">
    <source>
        <dbReference type="PROSITE" id="PS51194"/>
    </source>
</evidence>
<dbReference type="InterPro" id="IPR014001">
    <property type="entry name" value="Helicase_ATP-bd"/>
</dbReference>
<dbReference type="GO" id="GO:0000462">
    <property type="term" value="P:maturation of SSU-rRNA from tricistronic rRNA transcript (SSU-rRNA, 5.8S rRNA, LSU-rRNA)"/>
    <property type="evidence" value="ECO:0007669"/>
    <property type="project" value="TreeGrafter"/>
</dbReference>
<dbReference type="InterPro" id="IPR056371">
    <property type="entry name" value="DHX37-like_C"/>
</dbReference>
<feature type="compositionally biased region" description="Acidic residues" evidence="9">
    <location>
        <begin position="726"/>
        <end position="736"/>
    </location>
</feature>